<dbReference type="Proteomes" id="UP001152622">
    <property type="component" value="Chromosome 13"/>
</dbReference>
<name>A0A9Q1ILL3_SYNKA</name>
<dbReference type="EMBL" id="JAINUF010000013">
    <property type="protein sequence ID" value="KAJ8344338.1"/>
    <property type="molecule type" value="Genomic_DNA"/>
</dbReference>
<protein>
    <submittedName>
        <fullName evidence="1">Uncharacterized protein</fullName>
    </submittedName>
</protein>
<comment type="caution">
    <text evidence="1">The sequence shown here is derived from an EMBL/GenBank/DDBJ whole genome shotgun (WGS) entry which is preliminary data.</text>
</comment>
<keyword evidence="2" id="KW-1185">Reference proteome</keyword>
<reference evidence="1" key="1">
    <citation type="journal article" date="2023" name="Science">
        <title>Genome structures resolve the early diversification of teleost fishes.</title>
        <authorList>
            <person name="Parey E."/>
            <person name="Louis A."/>
            <person name="Montfort J."/>
            <person name="Bouchez O."/>
            <person name="Roques C."/>
            <person name="Iampietro C."/>
            <person name="Lluch J."/>
            <person name="Castinel A."/>
            <person name="Donnadieu C."/>
            <person name="Desvignes T."/>
            <person name="Floi Bucao C."/>
            <person name="Jouanno E."/>
            <person name="Wen M."/>
            <person name="Mejri S."/>
            <person name="Dirks R."/>
            <person name="Jansen H."/>
            <person name="Henkel C."/>
            <person name="Chen W.J."/>
            <person name="Zahm M."/>
            <person name="Cabau C."/>
            <person name="Klopp C."/>
            <person name="Thompson A.W."/>
            <person name="Robinson-Rechavi M."/>
            <person name="Braasch I."/>
            <person name="Lecointre G."/>
            <person name="Bobe J."/>
            <person name="Postlethwait J.H."/>
            <person name="Berthelot C."/>
            <person name="Roest Crollius H."/>
            <person name="Guiguen Y."/>
        </authorList>
    </citation>
    <scope>NUCLEOTIDE SEQUENCE</scope>
    <source>
        <strain evidence="1">WJC10195</strain>
    </source>
</reference>
<evidence type="ECO:0000313" key="1">
    <source>
        <dbReference type="EMBL" id="KAJ8344338.1"/>
    </source>
</evidence>
<gene>
    <name evidence="1" type="ORF">SKAU_G00316670</name>
</gene>
<sequence length="116" mass="13117">MLRSASSGHAPPKHASPAPYLYPLYQWRSATLKSRRLNLAVRPSAIAVASRASPVVSPRHARRAIRLPSEAWTFSSAGKHRCGSFSASREGRRRWLHREPRGWRPRVGVFYPSDYP</sequence>
<evidence type="ECO:0000313" key="2">
    <source>
        <dbReference type="Proteomes" id="UP001152622"/>
    </source>
</evidence>
<dbReference type="AlphaFoldDB" id="A0A9Q1ILL3"/>
<accession>A0A9Q1ILL3</accession>
<proteinExistence type="predicted"/>
<organism evidence="1 2">
    <name type="scientific">Synaphobranchus kaupii</name>
    <name type="common">Kaup's arrowtooth eel</name>
    <dbReference type="NCBI Taxonomy" id="118154"/>
    <lineage>
        <taxon>Eukaryota</taxon>
        <taxon>Metazoa</taxon>
        <taxon>Chordata</taxon>
        <taxon>Craniata</taxon>
        <taxon>Vertebrata</taxon>
        <taxon>Euteleostomi</taxon>
        <taxon>Actinopterygii</taxon>
        <taxon>Neopterygii</taxon>
        <taxon>Teleostei</taxon>
        <taxon>Anguilliformes</taxon>
        <taxon>Synaphobranchidae</taxon>
        <taxon>Synaphobranchus</taxon>
    </lineage>
</organism>